<name>A0ABD2QAY3_9PLAT</name>
<evidence type="ECO:0000313" key="2">
    <source>
        <dbReference type="Proteomes" id="UP001626550"/>
    </source>
</evidence>
<evidence type="ECO:0000313" key="1">
    <source>
        <dbReference type="EMBL" id="KAL3315426.1"/>
    </source>
</evidence>
<dbReference type="AlphaFoldDB" id="A0ABD2QAY3"/>
<sequence length="93" mass="10591">MENVEETARILAVVGVEVVKVMVVEGAKVEEVVDTRMYRSNEKPSTLMITSEFLFVLSFFTRSKLNYDEEEFTSINDYGFGLALPIQNSTCRK</sequence>
<keyword evidence="2" id="KW-1185">Reference proteome</keyword>
<gene>
    <name evidence="1" type="ORF">Ciccas_005945</name>
</gene>
<organism evidence="1 2">
    <name type="scientific">Cichlidogyrus casuarinus</name>
    <dbReference type="NCBI Taxonomy" id="1844966"/>
    <lineage>
        <taxon>Eukaryota</taxon>
        <taxon>Metazoa</taxon>
        <taxon>Spiralia</taxon>
        <taxon>Lophotrochozoa</taxon>
        <taxon>Platyhelminthes</taxon>
        <taxon>Monogenea</taxon>
        <taxon>Monopisthocotylea</taxon>
        <taxon>Dactylogyridea</taxon>
        <taxon>Ancyrocephalidae</taxon>
        <taxon>Cichlidogyrus</taxon>
    </lineage>
</organism>
<protein>
    <submittedName>
        <fullName evidence="1">Uncharacterized protein</fullName>
    </submittedName>
</protein>
<proteinExistence type="predicted"/>
<dbReference type="Proteomes" id="UP001626550">
    <property type="component" value="Unassembled WGS sequence"/>
</dbReference>
<comment type="caution">
    <text evidence="1">The sequence shown here is derived from an EMBL/GenBank/DDBJ whole genome shotgun (WGS) entry which is preliminary data.</text>
</comment>
<reference evidence="1 2" key="1">
    <citation type="submission" date="2024-11" db="EMBL/GenBank/DDBJ databases">
        <title>Adaptive evolution of stress response genes in parasites aligns with host niche diversity.</title>
        <authorList>
            <person name="Hahn C."/>
            <person name="Resl P."/>
        </authorList>
    </citation>
    <scope>NUCLEOTIDE SEQUENCE [LARGE SCALE GENOMIC DNA]</scope>
    <source>
        <strain evidence="1">EGGRZ-B1_66</strain>
        <tissue evidence="1">Body</tissue>
    </source>
</reference>
<accession>A0ABD2QAY3</accession>
<dbReference type="EMBL" id="JBJKFK010000755">
    <property type="protein sequence ID" value="KAL3315426.1"/>
    <property type="molecule type" value="Genomic_DNA"/>
</dbReference>